<evidence type="ECO:0000313" key="7">
    <source>
        <dbReference type="Proteomes" id="UP000230154"/>
    </source>
</evidence>
<dbReference type="SUPFAM" id="SSF57829">
    <property type="entry name" value="Zn-binding ribosomal proteins"/>
    <property type="match status" value="1"/>
</dbReference>
<evidence type="ECO:0000256" key="5">
    <source>
        <dbReference type="HAMAP-Rule" id="MF_00294"/>
    </source>
</evidence>
<accession>A0A2H0TP35</accession>
<dbReference type="PANTHER" id="PTHR43168:SF2">
    <property type="entry name" value="LARGE RIBOSOMAL SUBUNIT PROTEIN BL33C"/>
    <property type="match status" value="1"/>
</dbReference>
<dbReference type="InterPro" id="IPR011332">
    <property type="entry name" value="Ribosomal_zn-bd"/>
</dbReference>
<comment type="similarity">
    <text evidence="1 5">Belongs to the bacterial ribosomal protein bL33 family.</text>
</comment>
<evidence type="ECO:0000256" key="4">
    <source>
        <dbReference type="ARBA" id="ARBA00035176"/>
    </source>
</evidence>
<evidence type="ECO:0000256" key="1">
    <source>
        <dbReference type="ARBA" id="ARBA00007596"/>
    </source>
</evidence>
<dbReference type="Proteomes" id="UP000230154">
    <property type="component" value="Unassembled WGS sequence"/>
</dbReference>
<name>A0A2H0TP35_9BACT</name>
<evidence type="ECO:0000256" key="2">
    <source>
        <dbReference type="ARBA" id="ARBA00022980"/>
    </source>
</evidence>
<reference evidence="7" key="1">
    <citation type="submission" date="2017-09" db="EMBL/GenBank/DDBJ databases">
        <title>Depth-based differentiation of microbial function through sediment-hosted aquifers and enrichment of novel symbionts in the deep terrestrial subsurface.</title>
        <authorList>
            <person name="Probst A.J."/>
            <person name="Ladd B."/>
            <person name="Jarett J.K."/>
            <person name="Geller-Mcgrath D.E."/>
            <person name="Sieber C.M.K."/>
            <person name="Emerson J.B."/>
            <person name="Anantharaman K."/>
            <person name="Thomas B.C."/>
            <person name="Malmstrom R."/>
            <person name="Stieglmeier M."/>
            <person name="Klingl A."/>
            <person name="Woyke T."/>
            <person name="Ryan C.M."/>
            <person name="Banfield J.F."/>
        </authorList>
    </citation>
    <scope>NUCLEOTIDE SEQUENCE [LARGE SCALE GENOMIC DNA]</scope>
</reference>
<dbReference type="Gene3D" id="2.20.28.120">
    <property type="entry name" value="Ribosomal protein L33"/>
    <property type="match status" value="1"/>
</dbReference>
<dbReference type="GO" id="GO:0003735">
    <property type="term" value="F:structural constituent of ribosome"/>
    <property type="evidence" value="ECO:0007669"/>
    <property type="project" value="InterPro"/>
</dbReference>
<protein>
    <recommendedName>
        <fullName evidence="4 5">Large ribosomal subunit protein bL33</fullName>
    </recommendedName>
</protein>
<organism evidence="6 7">
    <name type="scientific">Candidatus Magasanikbacteria bacterium CG10_big_fil_rev_8_21_14_0_10_47_10</name>
    <dbReference type="NCBI Taxonomy" id="1974652"/>
    <lineage>
        <taxon>Bacteria</taxon>
        <taxon>Candidatus Magasanikiibacteriota</taxon>
    </lineage>
</organism>
<dbReference type="HAMAP" id="MF_00294">
    <property type="entry name" value="Ribosomal_bL33"/>
    <property type="match status" value="1"/>
</dbReference>
<dbReference type="NCBIfam" id="NF001764">
    <property type="entry name" value="PRK00504.1"/>
    <property type="match status" value="1"/>
</dbReference>
<dbReference type="NCBIfam" id="NF001860">
    <property type="entry name" value="PRK00595.1"/>
    <property type="match status" value="1"/>
</dbReference>
<sequence>MSQDNMIKLDCTVCKTSNYFSRKNKKTIKERLQLKKFCEKCKKHTDHQENKK</sequence>
<dbReference type="GO" id="GO:0006412">
    <property type="term" value="P:translation"/>
    <property type="evidence" value="ECO:0007669"/>
    <property type="project" value="UniProtKB-UniRule"/>
</dbReference>
<proteinExistence type="inferred from homology"/>
<dbReference type="InterPro" id="IPR038584">
    <property type="entry name" value="Ribosomal_bL33_sf"/>
</dbReference>
<dbReference type="PANTHER" id="PTHR43168">
    <property type="entry name" value="50S RIBOSOMAL PROTEIN L33, CHLOROPLASTIC"/>
    <property type="match status" value="1"/>
</dbReference>
<dbReference type="Pfam" id="PF00471">
    <property type="entry name" value="Ribosomal_L33"/>
    <property type="match status" value="1"/>
</dbReference>
<evidence type="ECO:0000313" key="6">
    <source>
        <dbReference type="EMBL" id="PIR73923.1"/>
    </source>
</evidence>
<keyword evidence="3 5" id="KW-0687">Ribonucleoprotein</keyword>
<dbReference type="NCBIfam" id="TIGR01023">
    <property type="entry name" value="rpmG_bact"/>
    <property type="match status" value="1"/>
</dbReference>
<keyword evidence="2 5" id="KW-0689">Ribosomal protein</keyword>
<dbReference type="InterPro" id="IPR001705">
    <property type="entry name" value="Ribosomal_bL33"/>
</dbReference>
<dbReference type="GO" id="GO:0005840">
    <property type="term" value="C:ribosome"/>
    <property type="evidence" value="ECO:0007669"/>
    <property type="project" value="UniProtKB-KW"/>
</dbReference>
<dbReference type="EMBL" id="PFCB01000035">
    <property type="protein sequence ID" value="PIR73923.1"/>
    <property type="molecule type" value="Genomic_DNA"/>
</dbReference>
<gene>
    <name evidence="5 6" type="primary">rpmG</name>
    <name evidence="6" type="ORF">COU35_05105</name>
</gene>
<dbReference type="GO" id="GO:0005737">
    <property type="term" value="C:cytoplasm"/>
    <property type="evidence" value="ECO:0007669"/>
    <property type="project" value="UniProtKB-ARBA"/>
</dbReference>
<dbReference type="AlphaFoldDB" id="A0A2H0TP35"/>
<dbReference type="GO" id="GO:1990904">
    <property type="term" value="C:ribonucleoprotein complex"/>
    <property type="evidence" value="ECO:0007669"/>
    <property type="project" value="UniProtKB-KW"/>
</dbReference>
<evidence type="ECO:0000256" key="3">
    <source>
        <dbReference type="ARBA" id="ARBA00023274"/>
    </source>
</evidence>
<comment type="caution">
    <text evidence="6">The sequence shown here is derived from an EMBL/GenBank/DDBJ whole genome shotgun (WGS) entry which is preliminary data.</text>
</comment>